<dbReference type="CDD" id="cd00827">
    <property type="entry name" value="init_cond_enzymes"/>
    <property type="match status" value="1"/>
</dbReference>
<sequence>MRTQDAYVRSVGVYLPETVDVKWAVAQGLHPEEGAEAHGFTGVAVAGEVPAPEMALRAARTAFERCGQRPDEVDLLLYTDTWHQGPDGWQPQYYLQRHLVGGGALAVETRHGCNGVFSALELGAAYLSADPARRTALVVSTDNYGTPLVNRWNAGPGFVMGDAASALVLGRAPGFAQLLSVNSITVPEGEELHRSGEPLFPPGATTGQSMDFHRRTESFLAGALAKARARTEGGPSLWVTVHQKLLESVERSLDEAGIELADLARVAFMNNDRETVEQRCMGALGLPLSMSTWEFGRTVGHLGASDQLVSLDHLLTTGELGPGDHVLLAGMAPGVTLSSAVIKILATPPWLN</sequence>
<evidence type="ECO:0000259" key="3">
    <source>
        <dbReference type="Pfam" id="PF08541"/>
    </source>
</evidence>
<keyword evidence="6" id="KW-1185">Reference proteome</keyword>
<evidence type="ECO:0000256" key="1">
    <source>
        <dbReference type="ARBA" id="ARBA00022679"/>
    </source>
</evidence>
<dbReference type="GO" id="GO:0006633">
    <property type="term" value="P:fatty acid biosynthetic process"/>
    <property type="evidence" value="ECO:0007669"/>
    <property type="project" value="InterPro"/>
</dbReference>
<keyword evidence="2" id="KW-0012">Acyltransferase</keyword>
<dbReference type="SUPFAM" id="SSF53901">
    <property type="entry name" value="Thiolase-like"/>
    <property type="match status" value="1"/>
</dbReference>
<dbReference type="Proteomes" id="UP000305238">
    <property type="component" value="Unassembled WGS sequence"/>
</dbReference>
<name>A0A5S4H909_9ACTN</name>
<dbReference type="Gene3D" id="3.40.47.10">
    <property type="match status" value="2"/>
</dbReference>
<protein>
    <submittedName>
        <fullName evidence="5">3-oxoacyl-ACP synthase</fullName>
    </submittedName>
</protein>
<dbReference type="InterPro" id="IPR016039">
    <property type="entry name" value="Thiolase-like"/>
</dbReference>
<evidence type="ECO:0000256" key="2">
    <source>
        <dbReference type="ARBA" id="ARBA00023315"/>
    </source>
</evidence>
<proteinExistence type="predicted"/>
<keyword evidence="1" id="KW-0808">Transferase</keyword>
<evidence type="ECO:0000259" key="4">
    <source>
        <dbReference type="Pfam" id="PF08545"/>
    </source>
</evidence>
<evidence type="ECO:0000313" key="6">
    <source>
        <dbReference type="Proteomes" id="UP000305238"/>
    </source>
</evidence>
<reference evidence="5 6" key="1">
    <citation type="submission" date="2019-05" db="EMBL/GenBank/DDBJ databases">
        <title>Draft genome sequence of Actinomadura geliboluensis A8036.</title>
        <authorList>
            <person name="Saricaoglu S."/>
            <person name="Isik K."/>
        </authorList>
    </citation>
    <scope>NUCLEOTIDE SEQUENCE [LARGE SCALE GENOMIC DNA]</scope>
    <source>
        <strain evidence="5 6">A8036</strain>
    </source>
</reference>
<dbReference type="Pfam" id="PF08545">
    <property type="entry name" value="ACP_syn_III"/>
    <property type="match status" value="1"/>
</dbReference>
<feature type="domain" description="Beta-ketoacyl-[acyl-carrier-protein] synthase III C-terminal" evidence="3">
    <location>
        <begin position="253"/>
        <end position="344"/>
    </location>
</feature>
<accession>A0A5S4H909</accession>
<organism evidence="5 6">
    <name type="scientific">Actinomadura geliboluensis</name>
    <dbReference type="NCBI Taxonomy" id="882440"/>
    <lineage>
        <taxon>Bacteria</taxon>
        <taxon>Bacillati</taxon>
        <taxon>Actinomycetota</taxon>
        <taxon>Actinomycetes</taxon>
        <taxon>Streptosporangiales</taxon>
        <taxon>Thermomonosporaceae</taxon>
        <taxon>Actinomadura</taxon>
    </lineage>
</organism>
<evidence type="ECO:0000313" key="5">
    <source>
        <dbReference type="EMBL" id="TMR41748.1"/>
    </source>
</evidence>
<feature type="domain" description="Beta-ketoacyl-[acyl-carrier-protein] synthase III N-terminal" evidence="4">
    <location>
        <begin position="110"/>
        <end position="180"/>
    </location>
</feature>
<dbReference type="InterPro" id="IPR013747">
    <property type="entry name" value="ACP_syn_III_C"/>
</dbReference>
<dbReference type="PANTHER" id="PTHR34069">
    <property type="entry name" value="3-OXOACYL-[ACYL-CARRIER-PROTEIN] SYNTHASE 3"/>
    <property type="match status" value="1"/>
</dbReference>
<dbReference type="AlphaFoldDB" id="A0A5S4H909"/>
<dbReference type="InterPro" id="IPR013751">
    <property type="entry name" value="ACP_syn_III_N"/>
</dbReference>
<dbReference type="GO" id="GO:0044550">
    <property type="term" value="P:secondary metabolite biosynthetic process"/>
    <property type="evidence" value="ECO:0007669"/>
    <property type="project" value="TreeGrafter"/>
</dbReference>
<dbReference type="Pfam" id="PF08541">
    <property type="entry name" value="ACP_syn_III_C"/>
    <property type="match status" value="1"/>
</dbReference>
<gene>
    <name evidence="5" type="ORF">ETD96_03975</name>
</gene>
<comment type="caution">
    <text evidence="5">The sequence shown here is derived from an EMBL/GenBank/DDBJ whole genome shotgun (WGS) entry which is preliminary data.</text>
</comment>
<dbReference type="EMBL" id="VCKZ01000014">
    <property type="protein sequence ID" value="TMR41748.1"/>
    <property type="molecule type" value="Genomic_DNA"/>
</dbReference>
<dbReference type="PANTHER" id="PTHR34069:SF2">
    <property type="entry name" value="BETA-KETOACYL-[ACYL-CARRIER-PROTEIN] SYNTHASE III"/>
    <property type="match status" value="1"/>
</dbReference>
<dbReference type="OrthoDB" id="7055207at2"/>
<dbReference type="GO" id="GO:0004315">
    <property type="term" value="F:3-oxoacyl-[acyl-carrier-protein] synthase activity"/>
    <property type="evidence" value="ECO:0007669"/>
    <property type="project" value="InterPro"/>
</dbReference>
<dbReference type="RefSeq" id="WP_138634194.1">
    <property type="nucleotide sequence ID" value="NZ_VCKZ01000014.1"/>
</dbReference>